<dbReference type="PANTHER" id="PTHR11475">
    <property type="entry name" value="OXIDASE/PEROXIDASE"/>
    <property type="match status" value="1"/>
</dbReference>
<dbReference type="Proteomes" id="UP001233999">
    <property type="component" value="Unassembled WGS sequence"/>
</dbReference>
<sequence length="427" mass="47434">MTERTPLTSTAMPQYDPQYVFNAGRVYRNRVRQFQCCVCATVLACFIVALVVTVAYSVNRDTDDAGNNTDSSEDDILLTLTSLQFPLPDPEYVTWPDNDTSSAELELALNIGQEKLKVRDRAEETGPRLQQDSPSYRHQMAVRTYPEATRLSRAGYILDVASQHLLPSCRRNETQKAICRGPTVAADWMPQEACADDISTPCPPTTYRSADGSCNNLLHPYKWGVAMRPFRRTLPPDYGDGISTPRLAKDGSALPSARDVSVTVHRPLYHDDPHFTVMLAVWGQFIDHDITATALNIGNNGGAISCCETEDLHPECFPVLLDMGDPYFHQFNMTCMEFVRSAPAPMCTLGPREQLNQVSSYLDGSVIYGANFNLTTQLRSMQGGKLRMSVTPDGRTLLPYTSDPSDGCNQEQENARGRYCFASGKKK</sequence>
<dbReference type="Gene3D" id="1.10.640.10">
    <property type="entry name" value="Haem peroxidase domain superfamily, animal type"/>
    <property type="match status" value="1"/>
</dbReference>
<keyword evidence="1" id="KW-0575">Peroxidase</keyword>
<evidence type="ECO:0000256" key="2">
    <source>
        <dbReference type="SAM" id="Phobius"/>
    </source>
</evidence>
<dbReference type="Pfam" id="PF03098">
    <property type="entry name" value="An_peroxidase"/>
    <property type="match status" value="1"/>
</dbReference>
<gene>
    <name evidence="3" type="ORF">L9F63_004536</name>
</gene>
<evidence type="ECO:0000313" key="4">
    <source>
        <dbReference type="Proteomes" id="UP001233999"/>
    </source>
</evidence>
<keyword evidence="1" id="KW-0560">Oxidoreductase</keyword>
<dbReference type="GO" id="GO:0004601">
    <property type="term" value="F:peroxidase activity"/>
    <property type="evidence" value="ECO:0007669"/>
    <property type="project" value="UniProtKB-KW"/>
</dbReference>
<dbReference type="AlphaFoldDB" id="A0AAD8E767"/>
<dbReference type="GO" id="GO:0006979">
    <property type="term" value="P:response to oxidative stress"/>
    <property type="evidence" value="ECO:0007669"/>
    <property type="project" value="InterPro"/>
</dbReference>
<evidence type="ECO:0000313" key="3">
    <source>
        <dbReference type="EMBL" id="KAJ9579790.1"/>
    </source>
</evidence>
<keyword evidence="4" id="KW-1185">Reference proteome</keyword>
<accession>A0AAD8E767</accession>
<keyword evidence="2" id="KW-0472">Membrane</keyword>
<dbReference type="PANTHER" id="PTHR11475:SF141">
    <property type="entry name" value="CARDINAL"/>
    <property type="match status" value="1"/>
</dbReference>
<evidence type="ECO:0008006" key="5">
    <source>
        <dbReference type="Google" id="ProtNLM"/>
    </source>
</evidence>
<dbReference type="PROSITE" id="PS50292">
    <property type="entry name" value="PEROXIDASE_3"/>
    <property type="match status" value="1"/>
</dbReference>
<evidence type="ECO:0000256" key="1">
    <source>
        <dbReference type="ARBA" id="ARBA00022559"/>
    </source>
</evidence>
<dbReference type="GO" id="GO:0020037">
    <property type="term" value="F:heme binding"/>
    <property type="evidence" value="ECO:0007669"/>
    <property type="project" value="InterPro"/>
</dbReference>
<protein>
    <recommendedName>
        <fullName evidence="5">Peroxidase</fullName>
    </recommendedName>
</protein>
<reference evidence="3" key="1">
    <citation type="journal article" date="2023" name="IScience">
        <title>Live-bearing cockroach genome reveals convergent evolutionary mechanisms linked to viviparity in insects and beyond.</title>
        <authorList>
            <person name="Fouks B."/>
            <person name="Harrison M.C."/>
            <person name="Mikhailova A.A."/>
            <person name="Marchal E."/>
            <person name="English S."/>
            <person name="Carruthers M."/>
            <person name="Jennings E.C."/>
            <person name="Chiamaka E.L."/>
            <person name="Frigard R.A."/>
            <person name="Pippel M."/>
            <person name="Attardo G.M."/>
            <person name="Benoit J.B."/>
            <person name="Bornberg-Bauer E."/>
            <person name="Tobe S.S."/>
        </authorList>
    </citation>
    <scope>NUCLEOTIDE SEQUENCE</scope>
    <source>
        <strain evidence="3">Stay&amp;Tobe</strain>
    </source>
</reference>
<keyword evidence="2" id="KW-1133">Transmembrane helix</keyword>
<reference evidence="3" key="2">
    <citation type="submission" date="2023-05" db="EMBL/GenBank/DDBJ databases">
        <authorList>
            <person name="Fouks B."/>
        </authorList>
    </citation>
    <scope>NUCLEOTIDE SEQUENCE</scope>
    <source>
        <strain evidence="3">Stay&amp;Tobe</strain>
        <tissue evidence="3">Testes</tissue>
    </source>
</reference>
<dbReference type="SUPFAM" id="SSF48113">
    <property type="entry name" value="Heme-dependent peroxidases"/>
    <property type="match status" value="1"/>
</dbReference>
<organism evidence="3 4">
    <name type="scientific">Diploptera punctata</name>
    <name type="common">Pacific beetle cockroach</name>
    <dbReference type="NCBI Taxonomy" id="6984"/>
    <lineage>
        <taxon>Eukaryota</taxon>
        <taxon>Metazoa</taxon>
        <taxon>Ecdysozoa</taxon>
        <taxon>Arthropoda</taxon>
        <taxon>Hexapoda</taxon>
        <taxon>Insecta</taxon>
        <taxon>Pterygota</taxon>
        <taxon>Neoptera</taxon>
        <taxon>Polyneoptera</taxon>
        <taxon>Dictyoptera</taxon>
        <taxon>Blattodea</taxon>
        <taxon>Blaberoidea</taxon>
        <taxon>Blaberidae</taxon>
        <taxon>Diplopterinae</taxon>
        <taxon>Diploptera</taxon>
    </lineage>
</organism>
<proteinExistence type="predicted"/>
<keyword evidence="2" id="KW-0812">Transmembrane</keyword>
<dbReference type="InterPro" id="IPR037120">
    <property type="entry name" value="Haem_peroxidase_sf_animal"/>
</dbReference>
<dbReference type="EMBL" id="JASPKZ010008376">
    <property type="protein sequence ID" value="KAJ9579790.1"/>
    <property type="molecule type" value="Genomic_DNA"/>
</dbReference>
<comment type="caution">
    <text evidence="3">The sequence shown here is derived from an EMBL/GenBank/DDBJ whole genome shotgun (WGS) entry which is preliminary data.</text>
</comment>
<dbReference type="PRINTS" id="PR00457">
    <property type="entry name" value="ANPEROXIDASE"/>
</dbReference>
<dbReference type="InterPro" id="IPR019791">
    <property type="entry name" value="Haem_peroxidase_animal"/>
</dbReference>
<name>A0AAD8E767_DIPPU</name>
<feature type="transmembrane region" description="Helical" evidence="2">
    <location>
        <begin position="34"/>
        <end position="58"/>
    </location>
</feature>
<dbReference type="InterPro" id="IPR010255">
    <property type="entry name" value="Haem_peroxidase_sf"/>
</dbReference>